<comment type="cofactor">
    <cofactor evidence="1">
        <name>Mg(2+)</name>
        <dbReference type="ChEBI" id="CHEBI:18420"/>
    </cofactor>
</comment>
<keyword evidence="11 22" id="KW-0547">Nucleotide-binding</keyword>
<sequence>MEDTRDLFRYKQAVDWLFAQIPNYQQQGASAYKPGLENISALCAHFGNPQLAFPTVHIAGTNGKGSTSSMVASMLQRAGYKVGLYTSPHLIDFTERIKVNGAPADKEFVTDFIEQLQAIAGRVSPSFFEFTTVMAFAYFKHSKVDIAVIETGLGGRLDATNIITPLVGAITNVDFDHTDLLGSTLEEIATEKAGIIKPDVPIVCGDENPIVREVIQKRASMLNARFVDATSVSTTMQSDLEGKYQQKNIKVAIAIVEQLTGLGFEVSTEDQKEGLLTVSASTGLMGRWQIFSTDPLIICDTAHNPAGLNYVFRQLQALERPLHLVLGFVKDKDVQEIISLLPKEAHYYFAAPSVARGRDPKTYEELLKKEDLRYNFFPSIQQAYLSALKRLKKSDVLFIGGSNFVVGEFLEKNLEK</sequence>
<evidence type="ECO:0000256" key="13">
    <source>
        <dbReference type="ARBA" id="ARBA00022842"/>
    </source>
</evidence>
<dbReference type="InterPro" id="IPR018109">
    <property type="entry name" value="Folylpolyglutamate_synth_CS"/>
</dbReference>
<accession>A0A930YW86</accession>
<evidence type="ECO:0000256" key="20">
    <source>
        <dbReference type="ARBA" id="ARBA00049035"/>
    </source>
</evidence>
<dbReference type="RefSeq" id="WP_194739378.1">
    <property type="nucleotide sequence ID" value="NZ_JADKYY010000007.1"/>
</dbReference>
<dbReference type="Gene3D" id="3.40.1190.10">
    <property type="entry name" value="Mur-like, catalytic domain"/>
    <property type="match status" value="1"/>
</dbReference>
<dbReference type="GO" id="GO:0004326">
    <property type="term" value="F:tetrahydrofolylpolyglutamate synthase activity"/>
    <property type="evidence" value="ECO:0007669"/>
    <property type="project" value="UniProtKB-EC"/>
</dbReference>
<comment type="similarity">
    <text evidence="5 22">Belongs to the folylpolyglutamate synthase family.</text>
</comment>
<evidence type="ECO:0000256" key="18">
    <source>
        <dbReference type="ARBA" id="ARBA00047493"/>
    </source>
</evidence>
<protein>
    <recommendedName>
        <fullName evidence="8">Dihydrofolate synthase/folylpolyglutamate synthase</fullName>
        <ecNumber evidence="6">6.3.2.12</ecNumber>
        <ecNumber evidence="7">6.3.2.17</ecNumber>
    </recommendedName>
    <alternativeName>
        <fullName evidence="17">Folylpoly-gamma-glutamate synthetase-dihydrofolate synthetase</fullName>
    </alternativeName>
    <alternativeName>
        <fullName evidence="15">Folylpolyglutamate synthetase</fullName>
    </alternativeName>
    <alternativeName>
        <fullName evidence="16">Tetrahydrofolylpolyglutamate synthase</fullName>
    </alternativeName>
</protein>
<evidence type="ECO:0000256" key="6">
    <source>
        <dbReference type="ARBA" id="ARBA00013023"/>
    </source>
</evidence>
<keyword evidence="14" id="KW-0289">Folate biosynthesis</keyword>
<evidence type="ECO:0000256" key="22">
    <source>
        <dbReference type="PIRNR" id="PIRNR001563"/>
    </source>
</evidence>
<evidence type="ECO:0000256" key="7">
    <source>
        <dbReference type="ARBA" id="ARBA00013025"/>
    </source>
</evidence>
<comment type="catalytic activity">
    <reaction evidence="19">
        <text>10-formyltetrahydrofolyl-(gamma-L-Glu)(n) + L-glutamate + ATP = 10-formyltetrahydrofolyl-(gamma-L-Glu)(n+1) + ADP + phosphate + H(+)</text>
        <dbReference type="Rhea" id="RHEA:51904"/>
        <dbReference type="Rhea" id="RHEA-COMP:13088"/>
        <dbReference type="Rhea" id="RHEA-COMP:14300"/>
        <dbReference type="ChEBI" id="CHEBI:15378"/>
        <dbReference type="ChEBI" id="CHEBI:29985"/>
        <dbReference type="ChEBI" id="CHEBI:30616"/>
        <dbReference type="ChEBI" id="CHEBI:43474"/>
        <dbReference type="ChEBI" id="CHEBI:134413"/>
        <dbReference type="ChEBI" id="CHEBI:456216"/>
        <dbReference type="EC" id="6.3.2.17"/>
    </reaction>
</comment>
<keyword evidence="13" id="KW-0460">Magnesium</keyword>
<evidence type="ECO:0000313" key="26">
    <source>
        <dbReference type="Proteomes" id="UP000694480"/>
    </source>
</evidence>
<feature type="domain" description="Mur ligase C-terminal" evidence="23">
    <location>
        <begin position="286"/>
        <end position="402"/>
    </location>
</feature>
<dbReference type="GO" id="GO:0005524">
    <property type="term" value="F:ATP binding"/>
    <property type="evidence" value="ECO:0007669"/>
    <property type="project" value="UniProtKB-KW"/>
</dbReference>
<dbReference type="SUPFAM" id="SSF53623">
    <property type="entry name" value="MurD-like peptide ligases, catalytic domain"/>
    <property type="match status" value="1"/>
</dbReference>
<comment type="function">
    <text evidence="2">Functions in two distinct reactions of the de novo folate biosynthetic pathway. Catalyzes the addition of a glutamate residue to dihydropteroate (7,8-dihydropteroate or H2Pte) to form dihydrofolate (7,8-dihydrofolate monoglutamate or H2Pte-Glu). Also catalyzes successive additions of L-glutamate to tetrahydrofolate or 10-formyltetrahydrofolate or 5,10-methylenetetrahydrofolate, leading to folylpolyglutamate derivatives.</text>
</comment>
<comment type="pathway">
    <text evidence="3">Cofactor biosynthesis; tetrahydrofolate biosynthesis; 7,8-dihydrofolate from 2-amino-4-hydroxy-6-hydroxymethyl-7,8-dihydropteridine diphosphate and 4-aminobenzoate: step 2/2.</text>
</comment>
<evidence type="ECO:0000256" key="4">
    <source>
        <dbReference type="ARBA" id="ARBA00005150"/>
    </source>
</evidence>
<evidence type="ECO:0000256" key="10">
    <source>
        <dbReference type="ARBA" id="ARBA00022723"/>
    </source>
</evidence>
<dbReference type="InterPro" id="IPR001645">
    <property type="entry name" value="Folylpolyglutamate_synth"/>
</dbReference>
<evidence type="ECO:0000313" key="25">
    <source>
        <dbReference type="EMBL" id="MBF5027446.1"/>
    </source>
</evidence>
<dbReference type="FunFam" id="3.40.1190.10:FF:000011">
    <property type="entry name" value="Folylpolyglutamate synthase/dihydrofolate synthase"/>
    <property type="match status" value="1"/>
</dbReference>
<dbReference type="Proteomes" id="UP000694480">
    <property type="component" value="Unassembled WGS sequence"/>
</dbReference>
<dbReference type="EC" id="6.3.2.17" evidence="7"/>
<comment type="caution">
    <text evidence="25">The sequence shown here is derived from an EMBL/GenBank/DDBJ whole genome shotgun (WGS) entry which is preliminary data.</text>
</comment>
<dbReference type="EC" id="6.3.2.12" evidence="6"/>
<proteinExistence type="inferred from homology"/>
<evidence type="ECO:0000256" key="3">
    <source>
        <dbReference type="ARBA" id="ARBA00004799"/>
    </source>
</evidence>
<evidence type="ECO:0000256" key="9">
    <source>
        <dbReference type="ARBA" id="ARBA00022598"/>
    </source>
</evidence>
<gene>
    <name evidence="25" type="ORF">IC612_06495</name>
</gene>
<dbReference type="PIRSF" id="PIRSF001563">
    <property type="entry name" value="Folylpolyglu_synth"/>
    <property type="match status" value="1"/>
</dbReference>
<keyword evidence="9 22" id="KW-0436">Ligase</keyword>
<dbReference type="InterPro" id="IPR013221">
    <property type="entry name" value="Mur_ligase_cen"/>
</dbReference>
<dbReference type="GO" id="GO:0005737">
    <property type="term" value="C:cytoplasm"/>
    <property type="evidence" value="ECO:0007669"/>
    <property type="project" value="TreeGrafter"/>
</dbReference>
<dbReference type="NCBIfam" id="TIGR01499">
    <property type="entry name" value="folC"/>
    <property type="match status" value="1"/>
</dbReference>
<evidence type="ECO:0000256" key="12">
    <source>
        <dbReference type="ARBA" id="ARBA00022840"/>
    </source>
</evidence>
<evidence type="ECO:0000259" key="24">
    <source>
        <dbReference type="Pfam" id="PF08245"/>
    </source>
</evidence>
<feature type="domain" description="Mur ligase central" evidence="24">
    <location>
        <begin position="58"/>
        <end position="249"/>
    </location>
</feature>
<dbReference type="Pfam" id="PF02875">
    <property type="entry name" value="Mur_ligase_C"/>
    <property type="match status" value="1"/>
</dbReference>
<keyword evidence="26" id="KW-1185">Reference proteome</keyword>
<comment type="pathway">
    <text evidence="4">Cofactor biosynthesis; tetrahydrofolylpolyglutamate biosynthesis.</text>
</comment>
<dbReference type="GO" id="GO:0008841">
    <property type="term" value="F:dihydrofolate synthase activity"/>
    <property type="evidence" value="ECO:0007669"/>
    <property type="project" value="UniProtKB-EC"/>
</dbReference>
<dbReference type="PANTHER" id="PTHR11136">
    <property type="entry name" value="FOLYLPOLYGLUTAMATE SYNTHASE-RELATED"/>
    <property type="match status" value="1"/>
</dbReference>
<dbReference type="InterPro" id="IPR036615">
    <property type="entry name" value="Mur_ligase_C_dom_sf"/>
</dbReference>
<evidence type="ECO:0000256" key="16">
    <source>
        <dbReference type="ARBA" id="ARBA00030592"/>
    </source>
</evidence>
<evidence type="ECO:0000256" key="1">
    <source>
        <dbReference type="ARBA" id="ARBA00001946"/>
    </source>
</evidence>
<dbReference type="Gene3D" id="3.90.190.20">
    <property type="entry name" value="Mur ligase, C-terminal domain"/>
    <property type="match status" value="1"/>
</dbReference>
<reference evidence="25" key="1">
    <citation type="submission" date="2020-11" db="EMBL/GenBank/DDBJ databases">
        <title>Genome seq and assembly of Planobacterium sp.</title>
        <authorList>
            <person name="Chhetri G."/>
        </authorList>
    </citation>
    <scope>NUCLEOTIDE SEQUENCE</scope>
    <source>
        <strain evidence="25">GCR5</strain>
    </source>
</reference>
<evidence type="ECO:0000256" key="15">
    <source>
        <dbReference type="ARBA" id="ARBA00030048"/>
    </source>
</evidence>
<evidence type="ECO:0000256" key="2">
    <source>
        <dbReference type="ARBA" id="ARBA00002714"/>
    </source>
</evidence>
<dbReference type="GO" id="GO:0046872">
    <property type="term" value="F:metal ion binding"/>
    <property type="evidence" value="ECO:0007669"/>
    <property type="project" value="UniProtKB-KW"/>
</dbReference>
<dbReference type="Pfam" id="PF08245">
    <property type="entry name" value="Mur_ligase_M"/>
    <property type="match status" value="1"/>
</dbReference>
<comment type="catalytic activity">
    <reaction evidence="18">
        <text>(6S)-5,6,7,8-tetrahydrofolyl-(gamma-L-Glu)(n) + L-glutamate + ATP = (6S)-5,6,7,8-tetrahydrofolyl-(gamma-L-Glu)(n+1) + ADP + phosphate + H(+)</text>
        <dbReference type="Rhea" id="RHEA:10580"/>
        <dbReference type="Rhea" id="RHEA-COMP:14738"/>
        <dbReference type="Rhea" id="RHEA-COMP:14740"/>
        <dbReference type="ChEBI" id="CHEBI:15378"/>
        <dbReference type="ChEBI" id="CHEBI:29985"/>
        <dbReference type="ChEBI" id="CHEBI:30616"/>
        <dbReference type="ChEBI" id="CHEBI:43474"/>
        <dbReference type="ChEBI" id="CHEBI:141005"/>
        <dbReference type="ChEBI" id="CHEBI:456216"/>
        <dbReference type="EC" id="6.3.2.17"/>
    </reaction>
</comment>
<dbReference type="SUPFAM" id="SSF53244">
    <property type="entry name" value="MurD-like peptide ligases, peptide-binding domain"/>
    <property type="match status" value="1"/>
</dbReference>
<dbReference type="PANTHER" id="PTHR11136:SF0">
    <property type="entry name" value="DIHYDROFOLATE SYNTHETASE-RELATED"/>
    <property type="match status" value="1"/>
</dbReference>
<keyword evidence="12 22" id="KW-0067">ATP-binding</keyword>
<evidence type="ECO:0000256" key="21">
    <source>
        <dbReference type="ARBA" id="ARBA00049161"/>
    </source>
</evidence>
<dbReference type="InterPro" id="IPR004101">
    <property type="entry name" value="Mur_ligase_C"/>
</dbReference>
<evidence type="ECO:0000256" key="19">
    <source>
        <dbReference type="ARBA" id="ARBA00047808"/>
    </source>
</evidence>
<organism evidence="25 26">
    <name type="scientific">Planobacterium oryzisoli</name>
    <dbReference type="NCBI Taxonomy" id="2771435"/>
    <lineage>
        <taxon>Bacteria</taxon>
        <taxon>Pseudomonadati</taxon>
        <taxon>Bacteroidota</taxon>
        <taxon>Flavobacteriia</taxon>
        <taxon>Flavobacteriales</taxon>
        <taxon>Weeksellaceae</taxon>
        <taxon>Chryseobacterium group</taxon>
        <taxon>Chryseobacterium</taxon>
    </lineage>
</organism>
<evidence type="ECO:0000256" key="5">
    <source>
        <dbReference type="ARBA" id="ARBA00008276"/>
    </source>
</evidence>
<evidence type="ECO:0000256" key="11">
    <source>
        <dbReference type="ARBA" id="ARBA00022741"/>
    </source>
</evidence>
<dbReference type="InterPro" id="IPR036565">
    <property type="entry name" value="Mur-like_cat_sf"/>
</dbReference>
<dbReference type="PROSITE" id="PS01011">
    <property type="entry name" value="FOLYLPOLYGLU_SYNT_1"/>
    <property type="match status" value="1"/>
</dbReference>
<dbReference type="EMBL" id="JADKYY010000007">
    <property type="protein sequence ID" value="MBF5027446.1"/>
    <property type="molecule type" value="Genomic_DNA"/>
</dbReference>
<evidence type="ECO:0000259" key="23">
    <source>
        <dbReference type="Pfam" id="PF02875"/>
    </source>
</evidence>
<keyword evidence="10" id="KW-0479">Metal-binding</keyword>
<evidence type="ECO:0000256" key="17">
    <source>
        <dbReference type="ARBA" id="ARBA00032510"/>
    </source>
</evidence>
<dbReference type="AlphaFoldDB" id="A0A930YW86"/>
<name>A0A930YW86_9FLAO</name>
<dbReference type="GO" id="GO:0046656">
    <property type="term" value="P:folic acid biosynthetic process"/>
    <property type="evidence" value="ECO:0007669"/>
    <property type="project" value="UniProtKB-KW"/>
</dbReference>
<evidence type="ECO:0000256" key="14">
    <source>
        <dbReference type="ARBA" id="ARBA00022909"/>
    </source>
</evidence>
<evidence type="ECO:0000256" key="8">
    <source>
        <dbReference type="ARBA" id="ARBA00019357"/>
    </source>
</evidence>
<dbReference type="PROSITE" id="PS01012">
    <property type="entry name" value="FOLYLPOLYGLU_SYNT_2"/>
    <property type="match status" value="1"/>
</dbReference>
<comment type="catalytic activity">
    <reaction evidence="21">
        <text>7,8-dihydropteroate + L-glutamate + ATP = 7,8-dihydrofolate + ADP + phosphate + H(+)</text>
        <dbReference type="Rhea" id="RHEA:23584"/>
        <dbReference type="ChEBI" id="CHEBI:15378"/>
        <dbReference type="ChEBI" id="CHEBI:17839"/>
        <dbReference type="ChEBI" id="CHEBI:29985"/>
        <dbReference type="ChEBI" id="CHEBI:30616"/>
        <dbReference type="ChEBI" id="CHEBI:43474"/>
        <dbReference type="ChEBI" id="CHEBI:57451"/>
        <dbReference type="ChEBI" id="CHEBI:456216"/>
        <dbReference type="EC" id="6.3.2.12"/>
    </reaction>
</comment>
<comment type="catalytic activity">
    <reaction evidence="20">
        <text>(6R)-5,10-methylenetetrahydrofolyl-(gamma-L-Glu)(n) + L-glutamate + ATP = (6R)-5,10-methylenetetrahydrofolyl-(gamma-L-Glu)(n+1) + ADP + phosphate + H(+)</text>
        <dbReference type="Rhea" id="RHEA:51912"/>
        <dbReference type="Rhea" id="RHEA-COMP:13257"/>
        <dbReference type="Rhea" id="RHEA-COMP:13258"/>
        <dbReference type="ChEBI" id="CHEBI:15378"/>
        <dbReference type="ChEBI" id="CHEBI:29985"/>
        <dbReference type="ChEBI" id="CHEBI:30616"/>
        <dbReference type="ChEBI" id="CHEBI:43474"/>
        <dbReference type="ChEBI" id="CHEBI:136572"/>
        <dbReference type="ChEBI" id="CHEBI:456216"/>
        <dbReference type="EC" id="6.3.2.17"/>
    </reaction>
</comment>